<organism evidence="2 3">
    <name type="scientific">Clostridium pasteurianum BC1</name>
    <dbReference type="NCBI Taxonomy" id="86416"/>
    <lineage>
        <taxon>Bacteria</taxon>
        <taxon>Bacillati</taxon>
        <taxon>Bacillota</taxon>
        <taxon>Clostridia</taxon>
        <taxon>Eubacteriales</taxon>
        <taxon>Clostridiaceae</taxon>
        <taxon>Clostridium</taxon>
    </lineage>
</organism>
<sequence>MREILGIIVIGAMFFFPIPYYIVKNAVEDGTLEALMKYEKIKNQSE</sequence>
<reference evidence="2 3" key="1">
    <citation type="submission" date="2012-01" db="EMBL/GenBank/DDBJ databases">
        <title>Complete sequence of chromosome of Clostridium pasteurianum BC1.</title>
        <authorList>
            <consortium name="US DOE Joint Genome Institute"/>
            <person name="Lucas S."/>
            <person name="Han J."/>
            <person name="Lapidus A."/>
            <person name="Cheng J.-F."/>
            <person name="Goodwin L."/>
            <person name="Pitluck S."/>
            <person name="Peters L."/>
            <person name="Mikhailova N."/>
            <person name="Teshima H."/>
            <person name="Detter J.C."/>
            <person name="Han C."/>
            <person name="Tapia R."/>
            <person name="Land M."/>
            <person name="Hauser L."/>
            <person name="Kyrpides N."/>
            <person name="Ivanova N."/>
            <person name="Pagani I."/>
            <person name="Dunn J."/>
            <person name="Taghavi S."/>
            <person name="Francis A."/>
            <person name="van der Lelie D."/>
            <person name="Woyke T."/>
        </authorList>
    </citation>
    <scope>NUCLEOTIDE SEQUENCE [LARGE SCALE GENOMIC DNA]</scope>
    <source>
        <strain evidence="2 3">BC1</strain>
    </source>
</reference>
<dbReference type="PATRIC" id="fig|86416.3.peg.4569"/>
<keyword evidence="1" id="KW-0812">Transmembrane</keyword>
<keyword evidence="1" id="KW-1133">Transmembrane helix</keyword>
<name>R4KFE2_CLOPA</name>
<dbReference type="HOGENOM" id="CLU_3182130_0_0_9"/>
<keyword evidence="1" id="KW-0472">Membrane</keyword>
<dbReference type="RefSeq" id="WP_015617538.1">
    <property type="nucleotide sequence ID" value="NC_021182.1"/>
</dbReference>
<evidence type="ECO:0000256" key="1">
    <source>
        <dbReference type="SAM" id="Phobius"/>
    </source>
</evidence>
<evidence type="ECO:0000313" key="2">
    <source>
        <dbReference type="EMBL" id="AGK99269.1"/>
    </source>
</evidence>
<feature type="transmembrane region" description="Helical" evidence="1">
    <location>
        <begin position="5"/>
        <end position="23"/>
    </location>
</feature>
<dbReference type="AlphaFoldDB" id="R4KFE2"/>
<protein>
    <submittedName>
        <fullName evidence="2">Uncharacterized protein</fullName>
    </submittedName>
</protein>
<dbReference type="EMBL" id="CP003261">
    <property type="protein sequence ID" value="AGK99269.1"/>
    <property type="molecule type" value="Genomic_DNA"/>
</dbReference>
<proteinExistence type="predicted"/>
<accession>R4KFE2</accession>
<dbReference type="KEGG" id="cpas:Clopa_4573"/>
<gene>
    <name evidence="2" type="ORF">Clopa_4573</name>
</gene>
<keyword evidence="3" id="KW-1185">Reference proteome</keyword>
<evidence type="ECO:0000313" key="3">
    <source>
        <dbReference type="Proteomes" id="UP000013523"/>
    </source>
</evidence>
<dbReference type="Proteomes" id="UP000013523">
    <property type="component" value="Chromosome"/>
</dbReference>